<dbReference type="Proteomes" id="UP000075806">
    <property type="component" value="Unassembled WGS sequence"/>
</dbReference>
<dbReference type="Gene3D" id="2.60.120.200">
    <property type="match status" value="1"/>
</dbReference>
<evidence type="ECO:0000313" key="8">
    <source>
        <dbReference type="EMBL" id="KYG26576.1"/>
    </source>
</evidence>
<dbReference type="InterPro" id="IPR013320">
    <property type="entry name" value="ConA-like_dom_sf"/>
</dbReference>
<feature type="site" description="Important for catalytic activity, responsible for pKa modulation of the active site Glu and correct orientation of both the proton donor and substrate" evidence="5">
    <location>
        <position position="126"/>
    </location>
</feature>
<evidence type="ECO:0000313" key="9">
    <source>
        <dbReference type="Proteomes" id="UP000075806"/>
    </source>
</evidence>
<dbReference type="CDD" id="cd18617">
    <property type="entry name" value="GH43_XynB-like"/>
    <property type="match status" value="1"/>
</dbReference>
<feature type="active site" description="Proton donor" evidence="4">
    <location>
        <position position="188"/>
    </location>
</feature>
<dbReference type="GO" id="GO:0005975">
    <property type="term" value="P:carbohydrate metabolic process"/>
    <property type="evidence" value="ECO:0007669"/>
    <property type="project" value="InterPro"/>
</dbReference>
<keyword evidence="2 6" id="KW-0378">Hydrolase</keyword>
<dbReference type="STRING" id="519424.AZF04_12245"/>
<feature type="active site" description="Proton acceptor" evidence="4">
    <location>
        <position position="15"/>
    </location>
</feature>
<organism evidence="8 9">
    <name type="scientific">Alkalihalobacillus trypoxylicola</name>
    <dbReference type="NCBI Taxonomy" id="519424"/>
    <lineage>
        <taxon>Bacteria</taxon>
        <taxon>Bacillati</taxon>
        <taxon>Bacillota</taxon>
        <taxon>Bacilli</taxon>
        <taxon>Bacillales</taxon>
        <taxon>Bacillaceae</taxon>
        <taxon>Alkalihalobacillus</taxon>
    </lineage>
</organism>
<dbReference type="Gene3D" id="2.115.10.20">
    <property type="entry name" value="Glycosyl hydrolase domain, family 43"/>
    <property type="match status" value="1"/>
</dbReference>
<gene>
    <name evidence="8" type="ORF">AZF04_12245</name>
</gene>
<dbReference type="InterPro" id="IPR023296">
    <property type="entry name" value="Glyco_hydro_beta-prop_sf"/>
</dbReference>
<dbReference type="InterPro" id="IPR041542">
    <property type="entry name" value="GH43_C2"/>
</dbReference>
<evidence type="ECO:0000256" key="6">
    <source>
        <dbReference type="RuleBase" id="RU361187"/>
    </source>
</evidence>
<evidence type="ECO:0000256" key="3">
    <source>
        <dbReference type="ARBA" id="ARBA00023295"/>
    </source>
</evidence>
<reference evidence="8" key="1">
    <citation type="submission" date="2016-02" db="EMBL/GenBank/DDBJ databases">
        <title>Genome sequence of Bacillus trypoxylicola KCTC 13244(T).</title>
        <authorList>
            <person name="Jeong H."/>
            <person name="Park S.-H."/>
            <person name="Choi S.-K."/>
        </authorList>
    </citation>
    <scope>NUCLEOTIDE SEQUENCE [LARGE SCALE GENOMIC DNA]</scope>
    <source>
        <strain evidence="8">KCTC 13244</strain>
    </source>
</reference>
<dbReference type="Pfam" id="PF04616">
    <property type="entry name" value="Glyco_hydro_43"/>
    <property type="match status" value="1"/>
</dbReference>
<dbReference type="GO" id="GO:0004553">
    <property type="term" value="F:hydrolase activity, hydrolyzing O-glycosyl compounds"/>
    <property type="evidence" value="ECO:0007669"/>
    <property type="project" value="InterPro"/>
</dbReference>
<evidence type="ECO:0000256" key="4">
    <source>
        <dbReference type="PIRSR" id="PIRSR606710-1"/>
    </source>
</evidence>
<dbReference type="OrthoDB" id="9801455at2"/>
<feature type="domain" description="Beta-xylosidase C-terminal Concanavalin A-like" evidence="7">
    <location>
        <begin position="324"/>
        <end position="520"/>
    </location>
</feature>
<dbReference type="SUPFAM" id="SSF75005">
    <property type="entry name" value="Arabinanase/levansucrase/invertase"/>
    <property type="match status" value="1"/>
</dbReference>
<dbReference type="PANTHER" id="PTHR42812">
    <property type="entry name" value="BETA-XYLOSIDASE"/>
    <property type="match status" value="1"/>
</dbReference>
<proteinExistence type="inferred from homology"/>
<dbReference type="Pfam" id="PF17851">
    <property type="entry name" value="GH43_C2"/>
    <property type="match status" value="1"/>
</dbReference>
<accession>A0A162CTE4</accession>
<evidence type="ECO:0000256" key="1">
    <source>
        <dbReference type="ARBA" id="ARBA00009865"/>
    </source>
</evidence>
<dbReference type="AlphaFoldDB" id="A0A162CTE4"/>
<keyword evidence="9" id="KW-1185">Reference proteome</keyword>
<dbReference type="PANTHER" id="PTHR42812:SF12">
    <property type="entry name" value="BETA-XYLOSIDASE-RELATED"/>
    <property type="match status" value="1"/>
</dbReference>
<protein>
    <submittedName>
        <fullName evidence="8">Arabinofuranosidase</fullName>
    </submittedName>
</protein>
<name>A0A162CTE4_9BACI</name>
<evidence type="ECO:0000256" key="2">
    <source>
        <dbReference type="ARBA" id="ARBA00022801"/>
    </source>
</evidence>
<dbReference type="InterPro" id="IPR051795">
    <property type="entry name" value="Glycosyl_Hydrlase_43"/>
</dbReference>
<sequence length="523" mass="60012">MRTFSNPILPGFYPDPSICRVGEDYYLVTSTFEYFPGVPIFHSRDLINWKQIGHVLDRPSQLNLDGTPSSKGIYAPTIRYHNGIFYMITTFVVSQTGARKNFYVTAEKPEGPWSEPNWLKDAPGIDPSLFFDDDGKVYYTGNRQPPEGQKHAKHMEIWLQELNLEEKQLVGPKFSIWDGALQVAHAQESPHLYKKDGYYYLIIAEGGTGHTHAVTIARSPSISGPYEGNKMNPILTHRHLGRNEPIVNVGHADIVQTQNDEWWMVALASRPYGGYYRNLGRESFLVPFIWEDGWPIVNPGVGKIESEMKRPELPEYRYPAQPYCDHFDSETLGLQWNFIRTPREDFYSLQEHKGFLRLSLKKESLTNEDNPSFIGRRQQHFSFLVETALEFTPSNEHETAGLVLRSNEDFHYLIEFSKKEENEVLRLTSQENGEKTILKEVVVPVEKRKYLKIEALEQDLTIRYSSSTSDNWQVLLEGVDARLISTDVAGGFTGAYIGMYSSSNGKHSKNYADFDYFTYQPLT</sequence>
<evidence type="ECO:0000256" key="5">
    <source>
        <dbReference type="PIRSR" id="PIRSR606710-2"/>
    </source>
</evidence>
<dbReference type="RefSeq" id="WP_061950048.1">
    <property type="nucleotide sequence ID" value="NZ_LTAO01000038.1"/>
</dbReference>
<comment type="caution">
    <text evidence="8">The sequence shown here is derived from an EMBL/GenBank/DDBJ whole genome shotgun (WGS) entry which is preliminary data.</text>
</comment>
<keyword evidence="3 6" id="KW-0326">Glycosidase</keyword>
<dbReference type="SUPFAM" id="SSF49899">
    <property type="entry name" value="Concanavalin A-like lectins/glucanases"/>
    <property type="match status" value="1"/>
</dbReference>
<evidence type="ECO:0000259" key="7">
    <source>
        <dbReference type="Pfam" id="PF17851"/>
    </source>
</evidence>
<dbReference type="EMBL" id="LTAO01000038">
    <property type="protein sequence ID" value="KYG26576.1"/>
    <property type="molecule type" value="Genomic_DNA"/>
</dbReference>
<dbReference type="InterPro" id="IPR006710">
    <property type="entry name" value="Glyco_hydro_43"/>
</dbReference>
<comment type="similarity">
    <text evidence="1 6">Belongs to the glycosyl hydrolase 43 family.</text>
</comment>